<accession>D7E7A9</accession>
<dbReference type="KEGG" id="mev:Metev_0966"/>
<dbReference type="EMBL" id="CP002069">
    <property type="protein sequence ID" value="ADI73858.1"/>
    <property type="molecule type" value="Genomic_DNA"/>
</dbReference>
<dbReference type="HOGENOM" id="CLU_2550238_0_0_2"/>
<reference evidence="1 2" key="1">
    <citation type="submission" date="2010-06" db="EMBL/GenBank/DDBJ databases">
        <title>Complete sequence chromosome of Methanohalobium evestigatum Z-7303.</title>
        <authorList>
            <consortium name="US DOE Joint Genome Institute"/>
            <person name="Lucas S."/>
            <person name="Copeland A."/>
            <person name="Lapidus A."/>
            <person name="Cheng J.-F."/>
            <person name="Bruce D."/>
            <person name="Goodwin L."/>
            <person name="Pitluck S."/>
            <person name="Saunders E."/>
            <person name="Detter J.C."/>
            <person name="Han C."/>
            <person name="Tapia R."/>
            <person name="Land M."/>
            <person name="Hauser L."/>
            <person name="Kyrpides N."/>
            <person name="Mikhailova N."/>
            <person name="Sieprawska-Lupa M."/>
            <person name="Whitman W.B."/>
            <person name="Anderson I."/>
            <person name="Woyke T."/>
        </authorList>
    </citation>
    <scope>NUCLEOTIDE SEQUENCE [LARGE SCALE GENOMIC DNA]</scope>
    <source>
        <strain evidence="2">ATCC BAA-1072 / DSM 3721 / NBRC 107634 / OCM 161 / Z-7303</strain>
    </source>
</reference>
<proteinExistence type="predicted"/>
<dbReference type="RefSeq" id="WP_013194426.1">
    <property type="nucleotide sequence ID" value="NC_014253.1"/>
</dbReference>
<sequence>MNYRDIQEGIIIETSGYKRINLINTSEIDSIRIPVWYLRDNRILLPERTHLLHETSDSFLLLDSFNNSTWIPKDVVEVVLEF</sequence>
<name>D7E7A9_METEZ</name>
<gene>
    <name evidence="1" type="ordered locus">Metev_0966</name>
</gene>
<dbReference type="GeneID" id="9346595"/>
<evidence type="ECO:0000313" key="1">
    <source>
        <dbReference type="EMBL" id="ADI73858.1"/>
    </source>
</evidence>
<protein>
    <submittedName>
        <fullName evidence="1">Uncharacterized protein</fullName>
    </submittedName>
</protein>
<dbReference type="Proteomes" id="UP000000391">
    <property type="component" value="Chromosome"/>
</dbReference>
<organism evidence="1 2">
    <name type="scientific">Methanohalobium evestigatum (strain ATCC BAA-1072 / DSM 3721 / NBRC 107634 / OCM 161 / Z-7303)</name>
    <dbReference type="NCBI Taxonomy" id="644295"/>
    <lineage>
        <taxon>Archaea</taxon>
        <taxon>Methanobacteriati</taxon>
        <taxon>Methanobacteriota</taxon>
        <taxon>Stenosarchaea group</taxon>
        <taxon>Methanomicrobia</taxon>
        <taxon>Methanosarcinales</taxon>
        <taxon>Methanosarcinaceae</taxon>
        <taxon>Methanohalobium</taxon>
    </lineage>
</organism>
<dbReference type="AlphaFoldDB" id="D7E7A9"/>
<evidence type="ECO:0000313" key="2">
    <source>
        <dbReference type="Proteomes" id="UP000000391"/>
    </source>
</evidence>
<keyword evidence="2" id="KW-1185">Reference proteome</keyword>